<evidence type="ECO:0000256" key="7">
    <source>
        <dbReference type="ARBA" id="ARBA00022833"/>
    </source>
</evidence>
<keyword evidence="6 8" id="KW-0863">Zinc-finger</keyword>
<dbReference type="GO" id="GO:0003682">
    <property type="term" value="F:chromatin binding"/>
    <property type="evidence" value="ECO:0007669"/>
    <property type="project" value="TreeGrafter"/>
</dbReference>
<evidence type="ECO:0000313" key="11">
    <source>
        <dbReference type="EMBL" id="GFH46371.1"/>
    </source>
</evidence>
<dbReference type="InterPro" id="IPR043540">
    <property type="entry name" value="RING1/RING2"/>
</dbReference>
<evidence type="ECO:0000256" key="4">
    <source>
        <dbReference type="ARBA" id="ARBA00022679"/>
    </source>
</evidence>
<evidence type="ECO:0000256" key="2">
    <source>
        <dbReference type="ARBA" id="ARBA00004906"/>
    </source>
</evidence>
<dbReference type="EMBL" id="BLLK01000022">
    <property type="protein sequence ID" value="GFH46371.1"/>
    <property type="molecule type" value="Genomic_DNA"/>
</dbReference>
<dbReference type="InterPro" id="IPR036770">
    <property type="entry name" value="Ankyrin_rpt-contain_sf"/>
</dbReference>
<dbReference type="PROSITE" id="PS50089">
    <property type="entry name" value="ZF_RING_2"/>
    <property type="match status" value="1"/>
</dbReference>
<keyword evidence="5" id="KW-0479">Metal-binding</keyword>
<evidence type="ECO:0000256" key="8">
    <source>
        <dbReference type="PROSITE-ProRule" id="PRU00175"/>
    </source>
</evidence>
<dbReference type="SMART" id="SM00184">
    <property type="entry name" value="RING"/>
    <property type="match status" value="1"/>
</dbReference>
<dbReference type="InterPro" id="IPR017907">
    <property type="entry name" value="Znf_RING_CS"/>
</dbReference>
<dbReference type="SUPFAM" id="SSF57850">
    <property type="entry name" value="RING/U-box"/>
    <property type="match status" value="1"/>
</dbReference>
<dbReference type="PROSITE" id="PS00518">
    <property type="entry name" value="ZF_RING_1"/>
    <property type="match status" value="1"/>
</dbReference>
<dbReference type="GO" id="GO:0008270">
    <property type="term" value="F:zinc ion binding"/>
    <property type="evidence" value="ECO:0007669"/>
    <property type="project" value="UniProtKB-KW"/>
</dbReference>
<dbReference type="SMART" id="SM00248">
    <property type="entry name" value="ANK"/>
    <property type="match status" value="4"/>
</dbReference>
<comment type="pathway">
    <text evidence="2">Protein modification; protein ubiquitination.</text>
</comment>
<dbReference type="SUPFAM" id="SSF48403">
    <property type="entry name" value="Ankyrin repeat"/>
    <property type="match status" value="1"/>
</dbReference>
<evidence type="ECO:0000256" key="3">
    <source>
        <dbReference type="ARBA" id="ARBA00012483"/>
    </source>
</evidence>
<dbReference type="Pfam" id="PF13923">
    <property type="entry name" value="zf-C3HC4_2"/>
    <property type="match status" value="1"/>
</dbReference>
<keyword evidence="12" id="KW-1185">Reference proteome</keyword>
<dbReference type="Gene3D" id="1.25.40.20">
    <property type="entry name" value="Ankyrin repeat-containing domain"/>
    <property type="match status" value="1"/>
</dbReference>
<dbReference type="EC" id="2.3.2.27" evidence="3"/>
<proteinExistence type="predicted"/>
<dbReference type="GO" id="GO:0031519">
    <property type="term" value="C:PcG protein complex"/>
    <property type="evidence" value="ECO:0007669"/>
    <property type="project" value="TreeGrafter"/>
</dbReference>
<organism evidence="11 12">
    <name type="scientific">Chaetoceros tenuissimus</name>
    <dbReference type="NCBI Taxonomy" id="426638"/>
    <lineage>
        <taxon>Eukaryota</taxon>
        <taxon>Sar</taxon>
        <taxon>Stramenopiles</taxon>
        <taxon>Ochrophyta</taxon>
        <taxon>Bacillariophyta</taxon>
        <taxon>Coscinodiscophyceae</taxon>
        <taxon>Chaetocerotophycidae</taxon>
        <taxon>Chaetocerotales</taxon>
        <taxon>Chaetocerotaceae</taxon>
        <taxon>Chaetoceros</taxon>
    </lineage>
</organism>
<sequence length="616" mass="70736">MNDETPTVTYMTCRKDENDDAIGARNNATQGNDKDEIIIRLGASEDTLIKFDKEKMDLFLSTMCRENIDLFHSTISNDWKQIENFLSNKFISNEEKRMVLQKHNSSCCRIALISGAPFGVIKGMIDLIDPKSPHFLTFGDLGSSWLHLALRFTKASMHRNRMAEKVPFDVIELLVSRGGRRLVNMQSDCKSDRGRTSLQLYLGQEEGHCPKIINLLLEVGGMELLEIEDKDGYSTRDISNETQRKIIIDYLKTLKECPRVQRQIEAFEDTAVTPKEFYLWNRYAEFIKVRTYLNDEKVSGEAKMKCINAQIGFAGRPFHWFCKNHGPLDIAEKFVDIMGKDFLFLQDKDGNNCLHKACDFSNVVDEHGNYVYIPTDRDIEAHCEFVAFLLSLGGSRLLLETNNRGDTALYNVMMCRLTNLECVKVLIKIGGYDLLAFQDEENNWRYGGNTILHYASWRHQPDREVIKYLVTLGGQRLMEIENNSGNRAEDDWSDELKEYLAFNTKTLPALSDDLQCPICFDTLYDVHVISQCCHRFCKECITQSYEKRGNTCPVCRAKFSLGNVKKDPLFGKLALSVKEEKDAKEVLQAQLSESQKEIEILRGQLQNAFKRKHDEL</sequence>
<evidence type="ECO:0000256" key="9">
    <source>
        <dbReference type="SAM" id="Coils"/>
    </source>
</evidence>
<evidence type="ECO:0000259" key="10">
    <source>
        <dbReference type="PROSITE" id="PS50089"/>
    </source>
</evidence>
<feature type="domain" description="RING-type" evidence="10">
    <location>
        <begin position="516"/>
        <end position="556"/>
    </location>
</feature>
<reference evidence="11 12" key="1">
    <citation type="journal article" date="2021" name="Sci. Rep.">
        <title>The genome of the diatom Chaetoceros tenuissimus carries an ancient integrated fragment of an extant virus.</title>
        <authorList>
            <person name="Hongo Y."/>
            <person name="Kimura K."/>
            <person name="Takaki Y."/>
            <person name="Yoshida Y."/>
            <person name="Baba S."/>
            <person name="Kobayashi G."/>
            <person name="Nagasaki K."/>
            <person name="Hano T."/>
            <person name="Tomaru Y."/>
        </authorList>
    </citation>
    <scope>NUCLEOTIDE SEQUENCE [LARGE SCALE GENOMIC DNA]</scope>
    <source>
        <strain evidence="11 12">NIES-3715</strain>
    </source>
</reference>
<evidence type="ECO:0000313" key="12">
    <source>
        <dbReference type="Proteomes" id="UP001054902"/>
    </source>
</evidence>
<gene>
    <name evidence="11" type="ORF">CTEN210_02845</name>
</gene>
<dbReference type="Gene3D" id="3.30.40.10">
    <property type="entry name" value="Zinc/RING finger domain, C3HC4 (zinc finger)"/>
    <property type="match status" value="1"/>
</dbReference>
<evidence type="ECO:0000256" key="6">
    <source>
        <dbReference type="ARBA" id="ARBA00022771"/>
    </source>
</evidence>
<dbReference type="Pfam" id="PF12796">
    <property type="entry name" value="Ank_2"/>
    <property type="match status" value="1"/>
</dbReference>
<dbReference type="InterPro" id="IPR002110">
    <property type="entry name" value="Ankyrin_rpt"/>
</dbReference>
<evidence type="ECO:0000256" key="5">
    <source>
        <dbReference type="ARBA" id="ARBA00022723"/>
    </source>
</evidence>
<feature type="coiled-coil region" evidence="9">
    <location>
        <begin position="577"/>
        <end position="611"/>
    </location>
</feature>
<name>A0AAD3CK62_9STRA</name>
<keyword evidence="7" id="KW-0862">Zinc</keyword>
<comment type="catalytic activity">
    <reaction evidence="1">
        <text>S-ubiquitinyl-[E2 ubiquitin-conjugating enzyme]-L-cysteine + [acceptor protein]-L-lysine = [E2 ubiquitin-conjugating enzyme]-L-cysteine + N(6)-ubiquitinyl-[acceptor protein]-L-lysine.</text>
        <dbReference type="EC" id="2.3.2.27"/>
    </reaction>
</comment>
<keyword evidence="9" id="KW-0175">Coiled coil</keyword>
<evidence type="ECO:0000256" key="1">
    <source>
        <dbReference type="ARBA" id="ARBA00000900"/>
    </source>
</evidence>
<dbReference type="Proteomes" id="UP001054902">
    <property type="component" value="Unassembled WGS sequence"/>
</dbReference>
<accession>A0AAD3CK62</accession>
<dbReference type="PANTHER" id="PTHR46076">
    <property type="entry name" value="E3 UBIQUITIN-PROTEIN LIGASE RING1 / RING 2 FAMILY MEMBER"/>
    <property type="match status" value="1"/>
</dbReference>
<dbReference type="AlphaFoldDB" id="A0AAD3CK62"/>
<dbReference type="InterPro" id="IPR013083">
    <property type="entry name" value="Znf_RING/FYVE/PHD"/>
</dbReference>
<dbReference type="GO" id="GO:0000151">
    <property type="term" value="C:ubiquitin ligase complex"/>
    <property type="evidence" value="ECO:0007669"/>
    <property type="project" value="InterPro"/>
</dbReference>
<comment type="caution">
    <text evidence="11">The sequence shown here is derived from an EMBL/GenBank/DDBJ whole genome shotgun (WGS) entry which is preliminary data.</text>
</comment>
<protein>
    <recommendedName>
        <fullName evidence="3">RING-type E3 ubiquitin transferase</fullName>
        <ecNumber evidence="3">2.3.2.27</ecNumber>
    </recommendedName>
</protein>
<keyword evidence="4" id="KW-0808">Transferase</keyword>
<dbReference type="PANTHER" id="PTHR46076:SF3">
    <property type="entry name" value="E3 UBIQUITIN-PROTEIN LIGASE RING1"/>
    <property type="match status" value="1"/>
</dbReference>
<dbReference type="GO" id="GO:0061630">
    <property type="term" value="F:ubiquitin protein ligase activity"/>
    <property type="evidence" value="ECO:0007669"/>
    <property type="project" value="UniProtKB-EC"/>
</dbReference>
<dbReference type="InterPro" id="IPR001841">
    <property type="entry name" value="Znf_RING"/>
</dbReference>